<dbReference type="OrthoDB" id="5933722at2"/>
<feature type="domain" description="ABC3 transporter permease C-terminal" evidence="8">
    <location>
        <begin position="290"/>
        <end position="401"/>
    </location>
</feature>
<keyword evidence="11" id="KW-1185">Reference proteome</keyword>
<keyword evidence="5 7" id="KW-0472">Membrane</keyword>
<dbReference type="InterPro" id="IPR003838">
    <property type="entry name" value="ABC3_permease_C"/>
</dbReference>
<evidence type="ECO:0000256" key="5">
    <source>
        <dbReference type="ARBA" id="ARBA00023136"/>
    </source>
</evidence>
<dbReference type="Pfam" id="PF12704">
    <property type="entry name" value="MacB_PCD"/>
    <property type="match status" value="2"/>
</dbReference>
<name>A0A1H7M0C4_9BACT</name>
<feature type="transmembrane region" description="Helical" evidence="7">
    <location>
        <begin position="377"/>
        <end position="403"/>
    </location>
</feature>
<feature type="domain" description="MacB-like periplasmic core" evidence="9">
    <location>
        <begin position="432"/>
        <end position="637"/>
    </location>
</feature>
<evidence type="ECO:0000256" key="3">
    <source>
        <dbReference type="ARBA" id="ARBA00022692"/>
    </source>
</evidence>
<evidence type="ECO:0000256" key="1">
    <source>
        <dbReference type="ARBA" id="ARBA00004651"/>
    </source>
</evidence>
<evidence type="ECO:0000313" key="11">
    <source>
        <dbReference type="Proteomes" id="UP000198984"/>
    </source>
</evidence>
<feature type="transmembrane region" description="Helical" evidence="7">
    <location>
        <begin position="21"/>
        <end position="42"/>
    </location>
</feature>
<evidence type="ECO:0000313" key="10">
    <source>
        <dbReference type="EMBL" id="SEL04027.1"/>
    </source>
</evidence>
<protein>
    <submittedName>
        <fullName evidence="10">ABC-type antimicrobial peptide transport system, permease component</fullName>
    </submittedName>
</protein>
<proteinExistence type="inferred from homology"/>
<feature type="domain" description="MacB-like periplasmic core" evidence="9">
    <location>
        <begin position="20"/>
        <end position="240"/>
    </location>
</feature>
<feature type="transmembrane region" description="Helical" evidence="7">
    <location>
        <begin position="706"/>
        <end position="738"/>
    </location>
</feature>
<reference evidence="10 11" key="1">
    <citation type="submission" date="2016-10" db="EMBL/GenBank/DDBJ databases">
        <authorList>
            <person name="de Groot N.N."/>
        </authorList>
    </citation>
    <scope>NUCLEOTIDE SEQUENCE [LARGE SCALE GENOMIC DNA]</scope>
    <source>
        <strain evidence="10 11">DSM 21039</strain>
    </source>
</reference>
<dbReference type="InterPro" id="IPR025857">
    <property type="entry name" value="MacB_PCD"/>
</dbReference>
<evidence type="ECO:0000256" key="7">
    <source>
        <dbReference type="SAM" id="Phobius"/>
    </source>
</evidence>
<feature type="domain" description="ABC3 transporter permease C-terminal" evidence="8">
    <location>
        <begin position="673"/>
        <end position="786"/>
    </location>
</feature>
<evidence type="ECO:0000259" key="8">
    <source>
        <dbReference type="Pfam" id="PF02687"/>
    </source>
</evidence>
<feature type="transmembrane region" description="Helical" evidence="7">
    <location>
        <begin position="330"/>
        <end position="357"/>
    </location>
</feature>
<keyword evidence="3 7" id="KW-0812">Transmembrane</keyword>
<feature type="transmembrane region" description="Helical" evidence="7">
    <location>
        <begin position="670"/>
        <end position="694"/>
    </location>
</feature>
<comment type="subcellular location">
    <subcellularLocation>
        <location evidence="1">Cell membrane</location>
        <topology evidence="1">Multi-pass membrane protein</topology>
    </subcellularLocation>
</comment>
<keyword evidence="4 7" id="KW-1133">Transmembrane helix</keyword>
<dbReference type="GO" id="GO:0022857">
    <property type="term" value="F:transmembrane transporter activity"/>
    <property type="evidence" value="ECO:0007669"/>
    <property type="project" value="TreeGrafter"/>
</dbReference>
<evidence type="ECO:0000259" key="9">
    <source>
        <dbReference type="Pfam" id="PF12704"/>
    </source>
</evidence>
<evidence type="ECO:0000256" key="6">
    <source>
        <dbReference type="ARBA" id="ARBA00038076"/>
    </source>
</evidence>
<dbReference type="Proteomes" id="UP000198984">
    <property type="component" value="Unassembled WGS sequence"/>
</dbReference>
<sequence length="793" mass="88975">MLKNYLIIAWRNLRKSKMYSAINITGLAAGMAIAMLIGLWIVDEWQFDKQFPNYKHIALVQQNVYNNGEIGTGMNEPFPLAAALRKDYGADIKYAAMCTWDQTHVLAVGEKRLSGVGVYCEPDLPEMLTLKMQEGNHKLADPATILLSSSQAKACFGNEDPLNKTLLIDNKTAVVVTGVYKDMPRNSTFSNVHFIMPWALYARLTDMEHNDNPWRGNSFRAIVQIAEHTTMEKVSAKIKDVKLKNIHKDELTFHPQLFLHPMSRWHLYAEFKNGVNVGGFIKYVWLFGISGVFILLLACINFMNLSTARSQKRAKEVGIRKAIGSQRSQLIWQFFSESLLMVMLALLAALLLVALLLPLFNEVANKQMSILWTSPVFWAICIGFSLITGLIAGSYPAFYLSAFRPVKVLKGTFRVGRYAAMPRKVLVVLQFTVSVILIIVTVIVFRQIQFAQNRPIGYDRNGLVSLPMYTSAIHDRFDVVRNELLQTGAVENMAECWSPVTSVWNTNSGFNWEGKDPGMALDFPSEPVSYDFGKTIGWQFVAGRDFSRNFGTDSTAIVINEAAVKFMGLKDPVGKIVTWDDEPYHIIGVIKDVIAESPYAPVRPAVYHMLRGGPGIRMIVKINPKVSTQAALAKIEAVFKRHNPTHPFDYQFVDQDYANKFGDEQRFGKLASIFSILAILISCLGLFGMASFMAEQRTKEIGVRKVLGATLFSLWGLLSTDFVRLVIIALAIACPVAYYAMTGWLQQYAYRTTIPWWIFPAAAAATLFITFLTVSYQAIKAALMNPVKSLRTE</sequence>
<dbReference type="GO" id="GO:0005886">
    <property type="term" value="C:plasma membrane"/>
    <property type="evidence" value="ECO:0007669"/>
    <property type="project" value="UniProtKB-SubCell"/>
</dbReference>
<keyword evidence="2" id="KW-1003">Cell membrane</keyword>
<gene>
    <name evidence="10" type="ORF">SAMN04488505_1011365</name>
</gene>
<dbReference type="Pfam" id="PF02687">
    <property type="entry name" value="FtsX"/>
    <property type="match status" value="2"/>
</dbReference>
<dbReference type="PANTHER" id="PTHR30572:SF4">
    <property type="entry name" value="ABC TRANSPORTER PERMEASE YTRF"/>
    <property type="match status" value="1"/>
</dbReference>
<accession>A0A1H7M0C4</accession>
<evidence type="ECO:0000256" key="4">
    <source>
        <dbReference type="ARBA" id="ARBA00022989"/>
    </source>
</evidence>
<comment type="similarity">
    <text evidence="6">Belongs to the ABC-4 integral membrane protein family.</text>
</comment>
<dbReference type="AlphaFoldDB" id="A0A1H7M0C4"/>
<dbReference type="RefSeq" id="WP_089907866.1">
    <property type="nucleotide sequence ID" value="NZ_FOBB01000001.1"/>
</dbReference>
<dbReference type="EMBL" id="FOBB01000001">
    <property type="protein sequence ID" value="SEL04027.1"/>
    <property type="molecule type" value="Genomic_DNA"/>
</dbReference>
<evidence type="ECO:0000256" key="2">
    <source>
        <dbReference type="ARBA" id="ARBA00022475"/>
    </source>
</evidence>
<feature type="transmembrane region" description="Helical" evidence="7">
    <location>
        <begin position="758"/>
        <end position="779"/>
    </location>
</feature>
<feature type="transmembrane region" description="Helical" evidence="7">
    <location>
        <begin position="283"/>
        <end position="305"/>
    </location>
</feature>
<dbReference type="InterPro" id="IPR050250">
    <property type="entry name" value="Macrolide_Exporter_MacB"/>
</dbReference>
<dbReference type="STRING" id="573321.SAMN04488505_1011365"/>
<feature type="transmembrane region" description="Helical" evidence="7">
    <location>
        <begin position="424"/>
        <end position="445"/>
    </location>
</feature>
<dbReference type="PANTHER" id="PTHR30572">
    <property type="entry name" value="MEMBRANE COMPONENT OF TRANSPORTER-RELATED"/>
    <property type="match status" value="1"/>
</dbReference>
<organism evidence="10 11">
    <name type="scientific">Chitinophaga rupis</name>
    <dbReference type="NCBI Taxonomy" id="573321"/>
    <lineage>
        <taxon>Bacteria</taxon>
        <taxon>Pseudomonadati</taxon>
        <taxon>Bacteroidota</taxon>
        <taxon>Chitinophagia</taxon>
        <taxon>Chitinophagales</taxon>
        <taxon>Chitinophagaceae</taxon>
        <taxon>Chitinophaga</taxon>
    </lineage>
</organism>